<dbReference type="SMART" id="SM00240">
    <property type="entry name" value="FHA"/>
    <property type="match status" value="1"/>
</dbReference>
<evidence type="ECO:0000313" key="2">
    <source>
        <dbReference type="EMBL" id="KKM96530.1"/>
    </source>
</evidence>
<dbReference type="InterPro" id="IPR008984">
    <property type="entry name" value="SMAD_FHA_dom_sf"/>
</dbReference>
<dbReference type="InterPro" id="IPR000253">
    <property type="entry name" value="FHA_dom"/>
</dbReference>
<dbReference type="SUPFAM" id="SSF49879">
    <property type="entry name" value="SMAD/FHA domain"/>
    <property type="match status" value="1"/>
</dbReference>
<dbReference type="InterPro" id="IPR050923">
    <property type="entry name" value="Cell_Proc_Reg/RNA_Proc"/>
</dbReference>
<dbReference type="CDD" id="cd00060">
    <property type="entry name" value="FHA"/>
    <property type="match status" value="1"/>
</dbReference>
<proteinExistence type="predicted"/>
<protein>
    <recommendedName>
        <fullName evidence="1">FHA domain-containing protein</fullName>
    </recommendedName>
</protein>
<reference evidence="2" key="1">
    <citation type="journal article" date="2015" name="Nature">
        <title>Complex archaea that bridge the gap between prokaryotes and eukaryotes.</title>
        <authorList>
            <person name="Spang A."/>
            <person name="Saw J.H."/>
            <person name="Jorgensen S.L."/>
            <person name="Zaremba-Niedzwiedzka K."/>
            <person name="Martijn J."/>
            <person name="Lind A.E."/>
            <person name="van Eijk R."/>
            <person name="Schleper C."/>
            <person name="Guy L."/>
            <person name="Ettema T.J."/>
        </authorList>
    </citation>
    <scope>NUCLEOTIDE SEQUENCE</scope>
</reference>
<organism evidence="2">
    <name type="scientific">marine sediment metagenome</name>
    <dbReference type="NCBI Taxonomy" id="412755"/>
    <lineage>
        <taxon>unclassified sequences</taxon>
        <taxon>metagenomes</taxon>
        <taxon>ecological metagenomes</taxon>
    </lineage>
</organism>
<dbReference type="AlphaFoldDB" id="A0A0F9P655"/>
<sequence length="199" mass="22084">MKTPITFTYQLEDHEIVKTFLHDTIKVGSLSSAQLCVAHESVSRMHCYVQGYAAEYYIHDLGSVGGTYLNGQRVNKAKLQTGDVVRLGTVELKVQIGTEQPRADDCLNEPADVPVDNLPNASVLAKLAGLVKDVVDEATQSHVYYCEPCLMLHGKIIEMDQDKCPTCGGSWKLNRGQARHSVSMRLQHYQRLAKLLGIK</sequence>
<dbReference type="PANTHER" id="PTHR23308">
    <property type="entry name" value="NUCLEAR INHIBITOR OF PROTEIN PHOSPHATASE-1"/>
    <property type="match status" value="1"/>
</dbReference>
<name>A0A0F9P655_9ZZZZ</name>
<accession>A0A0F9P655</accession>
<dbReference type="EMBL" id="LAZR01005869">
    <property type="protein sequence ID" value="KKM96530.1"/>
    <property type="molecule type" value="Genomic_DNA"/>
</dbReference>
<evidence type="ECO:0000259" key="1">
    <source>
        <dbReference type="PROSITE" id="PS50006"/>
    </source>
</evidence>
<feature type="domain" description="FHA" evidence="1">
    <location>
        <begin position="25"/>
        <end position="74"/>
    </location>
</feature>
<dbReference type="PROSITE" id="PS50006">
    <property type="entry name" value="FHA_DOMAIN"/>
    <property type="match status" value="1"/>
</dbReference>
<dbReference type="Pfam" id="PF00498">
    <property type="entry name" value="FHA"/>
    <property type="match status" value="1"/>
</dbReference>
<dbReference type="Gene3D" id="2.60.200.20">
    <property type="match status" value="1"/>
</dbReference>
<gene>
    <name evidence="2" type="ORF">LCGC14_1177260</name>
</gene>
<comment type="caution">
    <text evidence="2">The sequence shown here is derived from an EMBL/GenBank/DDBJ whole genome shotgun (WGS) entry which is preliminary data.</text>
</comment>